<dbReference type="PANTHER" id="PTHR36529:SF1">
    <property type="entry name" value="GLYCOSYLTRANSFERASE"/>
    <property type="match status" value="1"/>
</dbReference>
<dbReference type="AlphaFoldDB" id="A0A0F9RM19"/>
<accession>A0A0F9RM19</accession>
<dbReference type="EMBL" id="LAZR01003441">
    <property type="protein sequence ID" value="KKN18298.1"/>
    <property type="molecule type" value="Genomic_DNA"/>
</dbReference>
<dbReference type="PANTHER" id="PTHR36529">
    <property type="entry name" value="SLL1095 PROTEIN"/>
    <property type="match status" value="1"/>
</dbReference>
<protein>
    <recommendedName>
        <fullName evidence="2">Glycosyltransferase</fullName>
    </recommendedName>
</protein>
<dbReference type="SUPFAM" id="SSF53448">
    <property type="entry name" value="Nucleotide-diphospho-sugar transferases"/>
    <property type="match status" value="1"/>
</dbReference>
<comment type="caution">
    <text evidence="1">The sequence shown here is derived from an EMBL/GenBank/DDBJ whole genome shotgun (WGS) entry which is preliminary data.</text>
</comment>
<dbReference type="Pfam" id="PF09837">
    <property type="entry name" value="DUF2064"/>
    <property type="match status" value="1"/>
</dbReference>
<dbReference type="InterPro" id="IPR029044">
    <property type="entry name" value="Nucleotide-diphossugar_trans"/>
</dbReference>
<proteinExistence type="predicted"/>
<dbReference type="Gene3D" id="3.90.550.10">
    <property type="entry name" value="Spore Coat Polysaccharide Biosynthesis Protein SpsA, Chain A"/>
    <property type="match status" value="1"/>
</dbReference>
<evidence type="ECO:0000313" key="1">
    <source>
        <dbReference type="EMBL" id="KKN18298.1"/>
    </source>
</evidence>
<dbReference type="InterPro" id="IPR018641">
    <property type="entry name" value="Trfase_1_rSAM/seldom-assoc"/>
</dbReference>
<organism evidence="1">
    <name type="scientific">marine sediment metagenome</name>
    <dbReference type="NCBI Taxonomy" id="412755"/>
    <lineage>
        <taxon>unclassified sequences</taxon>
        <taxon>metagenomes</taxon>
        <taxon>ecological metagenomes</taxon>
    </lineage>
</organism>
<reference evidence="1" key="1">
    <citation type="journal article" date="2015" name="Nature">
        <title>Complex archaea that bridge the gap between prokaryotes and eukaryotes.</title>
        <authorList>
            <person name="Spang A."/>
            <person name="Saw J.H."/>
            <person name="Jorgensen S.L."/>
            <person name="Zaremba-Niedzwiedzka K."/>
            <person name="Martijn J."/>
            <person name="Lind A.E."/>
            <person name="van Eijk R."/>
            <person name="Schleper C."/>
            <person name="Guy L."/>
            <person name="Ettema T.J."/>
        </authorList>
    </citation>
    <scope>NUCLEOTIDE SEQUENCE</scope>
</reference>
<gene>
    <name evidence="1" type="ORF">LCGC14_0957200</name>
</gene>
<name>A0A0F9RM19_9ZZZZ</name>
<dbReference type="NCBIfam" id="TIGR04282">
    <property type="entry name" value="glyco_like_cofC"/>
    <property type="match status" value="1"/>
</dbReference>
<sequence length="224" mass="25096">MSACLVVFVKDPIPGRVKTRLTPRITPDEAAKLYKAFTIDIISNARKLKRNSVNNVTVAYTPIGAEKAFRKLVKQPTNFLPQKGKNLGERMKNAFKQSFAEGAKRVVIIGTDSPTLPVSYIQKAFDILKKIPIVIGPTFDGGYYLIGLSGLNDDIFDGIGWSTSRVFDQTLTRIKSLNTQVYVLPPWYDVDTSEDLEFLKSHLLAMRMSGVKEVPERTMQLLKI</sequence>
<evidence type="ECO:0008006" key="2">
    <source>
        <dbReference type="Google" id="ProtNLM"/>
    </source>
</evidence>